<keyword evidence="2" id="KW-0418">Kinase</keyword>
<keyword evidence="1" id="KW-1133">Transmembrane helix</keyword>
<keyword evidence="2" id="KW-0808">Transferase</keyword>
<protein>
    <submittedName>
        <fullName evidence="2 3">Afc</fullName>
    </submittedName>
</protein>
<feature type="transmembrane region" description="Helical" evidence="1">
    <location>
        <begin position="21"/>
        <end position="40"/>
    </location>
</feature>
<proteinExistence type="predicted"/>
<sequence length="57" mass="6622">MSGKIRTTLYQQDITVHQRSFLDLVGATLVMYGVLAVSWWSCAQVRLCFKHMRTWST</sequence>
<organism evidence="3">
    <name type="scientific">Rhizophora mucronata</name>
    <name type="common">Asiatic mangrove</name>
    <dbReference type="NCBI Taxonomy" id="61149"/>
    <lineage>
        <taxon>Eukaryota</taxon>
        <taxon>Viridiplantae</taxon>
        <taxon>Streptophyta</taxon>
        <taxon>Embryophyta</taxon>
        <taxon>Tracheophyta</taxon>
        <taxon>Spermatophyta</taxon>
        <taxon>Magnoliopsida</taxon>
        <taxon>eudicotyledons</taxon>
        <taxon>Gunneridae</taxon>
        <taxon>Pentapetalae</taxon>
        <taxon>rosids</taxon>
        <taxon>fabids</taxon>
        <taxon>Malpighiales</taxon>
        <taxon>Rhizophoraceae</taxon>
        <taxon>Rhizophora</taxon>
    </lineage>
</organism>
<accession>A0A2P2MPE2</accession>
<dbReference type="EMBL" id="GGEC01051614">
    <property type="protein sequence ID" value="MBX32098.1"/>
    <property type="molecule type" value="Transcribed_RNA"/>
</dbReference>
<evidence type="ECO:0000313" key="3">
    <source>
        <dbReference type="EMBL" id="MBX32098.1"/>
    </source>
</evidence>
<dbReference type="AlphaFoldDB" id="A0A2P2MPE2"/>
<keyword evidence="1" id="KW-0472">Membrane</keyword>
<reference evidence="3" key="1">
    <citation type="submission" date="2018-02" db="EMBL/GenBank/DDBJ databases">
        <title>Rhizophora mucronata_Transcriptome.</title>
        <authorList>
            <person name="Meera S.P."/>
            <person name="Sreeshan A."/>
            <person name="Augustine A."/>
        </authorList>
    </citation>
    <scope>NUCLEOTIDE SEQUENCE</scope>
    <source>
        <tissue evidence="3">Leaf</tissue>
    </source>
</reference>
<name>A0A2P2MPE2_RHIMU</name>
<evidence type="ECO:0000256" key="1">
    <source>
        <dbReference type="SAM" id="Phobius"/>
    </source>
</evidence>
<dbReference type="EMBL" id="GGEC01051603">
    <property type="protein sequence ID" value="MBX32087.1"/>
    <property type="molecule type" value="Transcribed_RNA"/>
</dbReference>
<evidence type="ECO:0000313" key="2">
    <source>
        <dbReference type="EMBL" id="MBX32087.1"/>
    </source>
</evidence>
<dbReference type="GO" id="GO:0016301">
    <property type="term" value="F:kinase activity"/>
    <property type="evidence" value="ECO:0007669"/>
    <property type="project" value="UniProtKB-KW"/>
</dbReference>
<keyword evidence="1" id="KW-0812">Transmembrane</keyword>